<keyword evidence="2" id="KW-0479">Metal-binding</keyword>
<dbReference type="Gene3D" id="1.10.8.60">
    <property type="match status" value="1"/>
</dbReference>
<feature type="domain" description="AAA+ ATPase" evidence="9">
    <location>
        <begin position="37"/>
        <end position="176"/>
    </location>
</feature>
<evidence type="ECO:0000313" key="10">
    <source>
        <dbReference type="EMBL" id="OGZ29922.1"/>
    </source>
</evidence>
<comment type="caution">
    <text evidence="10">The sequence shown here is derived from an EMBL/GenBank/DDBJ whole genome shotgun (WGS) entry which is preliminary data.</text>
</comment>
<name>A0A1G2EWP3_9BACT</name>
<keyword evidence="6 8" id="KW-0239">DNA-directed DNA polymerase</keyword>
<dbReference type="InterPro" id="IPR050238">
    <property type="entry name" value="DNA_Rep/Repair_Clamp_Loader"/>
</dbReference>
<dbReference type="GO" id="GO:0003887">
    <property type="term" value="F:DNA-directed DNA polymerase activity"/>
    <property type="evidence" value="ECO:0007669"/>
    <property type="project" value="UniProtKB-KW"/>
</dbReference>
<dbReference type="Pfam" id="PF13177">
    <property type="entry name" value="DNA_pol3_delta2"/>
    <property type="match status" value="1"/>
</dbReference>
<protein>
    <recommendedName>
        <fullName evidence="8">DNA polymerase III subunit gamma/tau</fullName>
        <ecNumber evidence="8">2.7.7.7</ecNumber>
    </recommendedName>
</protein>
<dbReference type="AlphaFoldDB" id="A0A1G2EWP3"/>
<dbReference type="NCBIfam" id="TIGR01128">
    <property type="entry name" value="holA"/>
    <property type="match status" value="1"/>
</dbReference>
<dbReference type="GO" id="GO:0009360">
    <property type="term" value="C:DNA polymerase III complex"/>
    <property type="evidence" value="ECO:0007669"/>
    <property type="project" value="InterPro"/>
</dbReference>
<dbReference type="InterPro" id="IPR003593">
    <property type="entry name" value="AAA+_ATPase"/>
</dbReference>
<dbReference type="EMBL" id="MHMQ01000031">
    <property type="protein sequence ID" value="OGZ29922.1"/>
    <property type="molecule type" value="Genomic_DNA"/>
</dbReference>
<dbReference type="PRINTS" id="PR00300">
    <property type="entry name" value="CLPPROTEASEA"/>
</dbReference>
<evidence type="ECO:0000313" key="11">
    <source>
        <dbReference type="Proteomes" id="UP000177486"/>
    </source>
</evidence>
<dbReference type="InterPro" id="IPR045085">
    <property type="entry name" value="HLD_clamp_pol_III_gamma_tau"/>
</dbReference>
<reference evidence="10 11" key="1">
    <citation type="journal article" date="2016" name="Nat. Commun.">
        <title>Thousands of microbial genomes shed light on interconnected biogeochemical processes in an aquifer system.</title>
        <authorList>
            <person name="Anantharaman K."/>
            <person name="Brown C.T."/>
            <person name="Hug L.A."/>
            <person name="Sharon I."/>
            <person name="Castelle C.J."/>
            <person name="Probst A.J."/>
            <person name="Thomas B.C."/>
            <person name="Singh A."/>
            <person name="Wilkins M.J."/>
            <person name="Karaoz U."/>
            <person name="Brodie E.L."/>
            <person name="Williams K.H."/>
            <person name="Hubbard S.S."/>
            <person name="Banfield J.F."/>
        </authorList>
    </citation>
    <scope>NUCLEOTIDE SEQUENCE [LARGE SCALE GENOMIC DNA]</scope>
</reference>
<evidence type="ECO:0000256" key="4">
    <source>
        <dbReference type="ARBA" id="ARBA00022833"/>
    </source>
</evidence>
<dbReference type="PANTHER" id="PTHR11669:SF0">
    <property type="entry name" value="PROTEIN STICHEL-LIKE 2"/>
    <property type="match status" value="1"/>
</dbReference>
<keyword evidence="8" id="KW-0808">Transferase</keyword>
<dbReference type="SUPFAM" id="SSF52540">
    <property type="entry name" value="P-loop containing nucleoside triphosphate hydrolases"/>
    <property type="match status" value="1"/>
</dbReference>
<evidence type="ECO:0000256" key="3">
    <source>
        <dbReference type="ARBA" id="ARBA00022741"/>
    </source>
</evidence>
<evidence type="ECO:0000256" key="1">
    <source>
        <dbReference type="ARBA" id="ARBA00006360"/>
    </source>
</evidence>
<comment type="subunit">
    <text evidence="8">DNA polymerase III contains a core (composed of alpha, epsilon and theta chains) that associates with a tau subunit. This core dimerizes to form the POLIII' complex. PolIII' associates with the gamma complex (composed of gamma, delta, delta', psi and chi chains) and with the beta chain to form the complete DNA polymerase III complex.</text>
</comment>
<dbReference type="InterPro" id="IPR001270">
    <property type="entry name" value="ClpA/B"/>
</dbReference>
<evidence type="ECO:0000256" key="6">
    <source>
        <dbReference type="ARBA" id="ARBA00022932"/>
    </source>
</evidence>
<accession>A0A1G2EWP3</accession>
<dbReference type="FunFam" id="3.40.50.300:FF:000014">
    <property type="entry name" value="DNA polymerase III subunit gamma/tau"/>
    <property type="match status" value="1"/>
</dbReference>
<dbReference type="InterPro" id="IPR012763">
    <property type="entry name" value="DNA_pol_III_sug/sutau_N"/>
</dbReference>
<comment type="function">
    <text evidence="8">DNA polymerase III is a complex, multichain enzyme responsible for most of the replicative synthesis in bacteria. This DNA polymerase also exhibits 3' to 5' exonuclease activity.</text>
</comment>
<dbReference type="InterPro" id="IPR005790">
    <property type="entry name" value="DNA_polIII_delta"/>
</dbReference>
<dbReference type="EC" id="2.7.7.7" evidence="8"/>
<sequence>MTDHVLYRKHRPKTFGGVLGQDHVVKILKNALKLDRVAHAYLFSGSRGTGKTSVARILARAINCEKNEPCNSCQTCVDFMSGRTLDLVEIDAASNRGIDEIRAIRDAANFLPVSAKRKVYIIDEVHMLTKEAFNALLKTLEEPPSHVVFILATTEPEKVPETISSRCQHLRFYRLSDEVASESIFKVAKAEGFEIEPEAAETLALFSEGSLRDAMNLLGQVSVLAGGKSSEIKAGDVRVFFGAPAQSAVSELVSAIGEKDSKRAFECLRSAFKDGSDPRIFTKILIRDFRNKFLGVLNGGPEIQNFPADRLERVLLILLDTSSARLFSPHRELPLELAVHKIIRET</sequence>
<comment type="catalytic activity">
    <reaction evidence="7 8">
        <text>DNA(n) + a 2'-deoxyribonucleoside 5'-triphosphate = DNA(n+1) + diphosphate</text>
        <dbReference type="Rhea" id="RHEA:22508"/>
        <dbReference type="Rhea" id="RHEA-COMP:17339"/>
        <dbReference type="Rhea" id="RHEA-COMP:17340"/>
        <dbReference type="ChEBI" id="CHEBI:33019"/>
        <dbReference type="ChEBI" id="CHEBI:61560"/>
        <dbReference type="ChEBI" id="CHEBI:173112"/>
        <dbReference type="EC" id="2.7.7.7"/>
    </reaction>
</comment>
<keyword evidence="8" id="KW-0235">DNA replication</keyword>
<dbReference type="PANTHER" id="PTHR11669">
    <property type="entry name" value="REPLICATION FACTOR C / DNA POLYMERASE III GAMMA-TAU SUBUNIT"/>
    <property type="match status" value="1"/>
</dbReference>
<evidence type="ECO:0000256" key="7">
    <source>
        <dbReference type="ARBA" id="ARBA00049244"/>
    </source>
</evidence>
<dbReference type="Proteomes" id="UP000177486">
    <property type="component" value="Unassembled WGS sequence"/>
</dbReference>
<keyword evidence="8" id="KW-0548">Nucleotidyltransferase</keyword>
<dbReference type="GO" id="GO:0046872">
    <property type="term" value="F:metal ion binding"/>
    <property type="evidence" value="ECO:0007669"/>
    <property type="project" value="UniProtKB-KW"/>
</dbReference>
<evidence type="ECO:0000256" key="8">
    <source>
        <dbReference type="RuleBase" id="RU364063"/>
    </source>
</evidence>
<dbReference type="GO" id="GO:0006261">
    <property type="term" value="P:DNA-templated DNA replication"/>
    <property type="evidence" value="ECO:0007669"/>
    <property type="project" value="TreeGrafter"/>
</dbReference>
<dbReference type="NCBIfam" id="TIGR02397">
    <property type="entry name" value="dnaX_nterm"/>
    <property type="match status" value="1"/>
</dbReference>
<gene>
    <name evidence="8" type="primary">dnaX</name>
    <name evidence="10" type="ORF">A2931_00950</name>
</gene>
<dbReference type="SMART" id="SM00382">
    <property type="entry name" value="AAA"/>
    <property type="match status" value="1"/>
</dbReference>
<dbReference type="InterPro" id="IPR027417">
    <property type="entry name" value="P-loop_NTPase"/>
</dbReference>
<dbReference type="GO" id="GO:0003677">
    <property type="term" value="F:DNA binding"/>
    <property type="evidence" value="ECO:0007669"/>
    <property type="project" value="InterPro"/>
</dbReference>
<dbReference type="GO" id="GO:0005524">
    <property type="term" value="F:ATP binding"/>
    <property type="evidence" value="ECO:0007669"/>
    <property type="project" value="UniProtKB-KW"/>
</dbReference>
<evidence type="ECO:0000256" key="5">
    <source>
        <dbReference type="ARBA" id="ARBA00022840"/>
    </source>
</evidence>
<organism evidence="10 11">
    <name type="scientific">Candidatus Niyogibacteria bacterium RIFCSPLOWO2_01_FULL_45_48</name>
    <dbReference type="NCBI Taxonomy" id="1801724"/>
    <lineage>
        <taxon>Bacteria</taxon>
        <taxon>Candidatus Niyogiibacteriota</taxon>
    </lineage>
</organism>
<dbReference type="CDD" id="cd00009">
    <property type="entry name" value="AAA"/>
    <property type="match status" value="1"/>
</dbReference>
<evidence type="ECO:0000256" key="2">
    <source>
        <dbReference type="ARBA" id="ARBA00022723"/>
    </source>
</evidence>
<dbReference type="Pfam" id="PF22608">
    <property type="entry name" value="DNAX_ATPase_lid"/>
    <property type="match status" value="1"/>
</dbReference>
<keyword evidence="3 8" id="KW-0547">Nucleotide-binding</keyword>
<dbReference type="Gene3D" id="3.40.50.300">
    <property type="entry name" value="P-loop containing nucleotide triphosphate hydrolases"/>
    <property type="match status" value="1"/>
</dbReference>
<keyword evidence="5 8" id="KW-0067">ATP-binding</keyword>
<keyword evidence="4" id="KW-0862">Zinc</keyword>
<evidence type="ECO:0000259" key="9">
    <source>
        <dbReference type="SMART" id="SM00382"/>
    </source>
</evidence>
<comment type="similarity">
    <text evidence="1 8">Belongs to the DnaX/STICHEL family.</text>
</comment>
<proteinExistence type="inferred from homology"/>